<keyword evidence="3" id="KW-1185">Reference proteome</keyword>
<dbReference type="GO" id="GO:0070628">
    <property type="term" value="F:proteasome binding"/>
    <property type="evidence" value="ECO:0007669"/>
    <property type="project" value="InterPro"/>
</dbReference>
<protein>
    <submittedName>
        <fullName evidence="2">Uncharacterized protein</fullName>
    </submittedName>
</protein>
<dbReference type="AlphaFoldDB" id="A0AAI9SWB8"/>
<evidence type="ECO:0000313" key="3">
    <source>
        <dbReference type="Proteomes" id="UP001202479"/>
    </source>
</evidence>
<name>A0AAI9SWB8_9ASCO</name>
<dbReference type="EMBL" id="JAHUZD010000104">
    <property type="protein sequence ID" value="KAI3404308.2"/>
    <property type="molecule type" value="Genomic_DNA"/>
</dbReference>
<dbReference type="RefSeq" id="XP_049180053.1">
    <property type="nucleotide sequence ID" value="XM_049324098.1"/>
</dbReference>
<sequence length="315" mass="36001">MLRFTKALSSKTRELSKSIHKVINVLSQSLHRESPKHSAEVQHSAEGQRSSSGKLQNFSTFYKSFQYTLFTSYKSSILHNKPQLIKFVSRPRFYGFFLFQTPKFNLNPTYPLLQILWKKFQQRTPLHSKPNLSLSARIHHQVLSLAKTESSSTSNAVANCHIDFPVNFTFSIPNETILTQDTLDEILFNIKTFEKKLNDFKADLTSIFELGELPIKYLSKQNVLRVYFANCDKERLSRLCNEKGIVGGFIHEDSQGIAPVPAVVNDSDILSSYSDDHSFSSDVLSSLSSDLDHHLSRTVVRPEIPEDFHWVDSRV</sequence>
<organism evidence="2 3">
    <name type="scientific">Candida oxycetoniae</name>
    <dbReference type="NCBI Taxonomy" id="497107"/>
    <lineage>
        <taxon>Eukaryota</taxon>
        <taxon>Fungi</taxon>
        <taxon>Dikarya</taxon>
        <taxon>Ascomycota</taxon>
        <taxon>Saccharomycotina</taxon>
        <taxon>Pichiomycetes</taxon>
        <taxon>Debaryomycetaceae</taxon>
        <taxon>Candida/Lodderomyces clade</taxon>
        <taxon>Candida</taxon>
    </lineage>
</organism>
<feature type="region of interest" description="Disordered" evidence="1">
    <location>
        <begin position="33"/>
        <end position="52"/>
    </location>
</feature>
<dbReference type="PANTHER" id="PTHR42342:SF1">
    <property type="entry name" value="STATIONARY PHASE PROTEIN 5"/>
    <property type="match status" value="1"/>
</dbReference>
<evidence type="ECO:0000313" key="2">
    <source>
        <dbReference type="EMBL" id="KAI3404308.2"/>
    </source>
</evidence>
<gene>
    <name evidence="2" type="ORF">KGF56_002828</name>
</gene>
<evidence type="ECO:0000256" key="1">
    <source>
        <dbReference type="SAM" id="MobiDB-lite"/>
    </source>
</evidence>
<reference evidence="2" key="1">
    <citation type="journal article" date="2022" name="DNA Res.">
        <title>Genome analysis of five recently described species of the CUG-Ser clade uncovers Candida theae as a new hybrid lineage with pathogenic potential in the Candida parapsilosis species complex.</title>
        <authorList>
            <person name="Mixao V."/>
            <person name="Del Olmo V."/>
            <person name="Hegedusova E."/>
            <person name="Saus E."/>
            <person name="Pryszcz L."/>
            <person name="Cillingova A."/>
            <person name="Nosek J."/>
            <person name="Gabaldon T."/>
        </authorList>
    </citation>
    <scope>NUCLEOTIDE SEQUENCE</scope>
    <source>
        <strain evidence="2">CBS 10844</strain>
    </source>
</reference>
<dbReference type="GO" id="GO:0043248">
    <property type="term" value="P:proteasome assembly"/>
    <property type="evidence" value="ECO:0007669"/>
    <property type="project" value="TreeGrafter"/>
</dbReference>
<dbReference type="GeneID" id="73380445"/>
<dbReference type="Proteomes" id="UP001202479">
    <property type="component" value="Unassembled WGS sequence"/>
</dbReference>
<proteinExistence type="predicted"/>
<accession>A0AAI9SWB8</accession>
<dbReference type="InterPro" id="IPR038816">
    <property type="entry name" value="Stationary_phase_5"/>
</dbReference>
<comment type="caution">
    <text evidence="2">The sequence shown here is derived from an EMBL/GenBank/DDBJ whole genome shotgun (WGS) entry which is preliminary data.</text>
</comment>
<dbReference type="PANTHER" id="PTHR42342">
    <property type="entry name" value="STATIONARY PHASE PROTEIN 5"/>
    <property type="match status" value="1"/>
</dbReference>